<protein>
    <recommendedName>
        <fullName evidence="4">TonB C-terminal domain-containing protein</fullName>
    </recommendedName>
</protein>
<evidence type="ECO:0000313" key="2">
    <source>
        <dbReference type="EMBL" id="MDG4715099.1"/>
    </source>
</evidence>
<keyword evidence="1" id="KW-0472">Membrane</keyword>
<accession>A0ABT6FZ86</accession>
<dbReference type="EMBL" id="JARSBN010000002">
    <property type="protein sequence ID" value="MDG4715099.1"/>
    <property type="molecule type" value="Genomic_DNA"/>
</dbReference>
<comment type="caution">
    <text evidence="2">The sequence shown here is derived from an EMBL/GenBank/DDBJ whole genome shotgun (WGS) entry which is preliminary data.</text>
</comment>
<proteinExistence type="predicted"/>
<reference evidence="2 3" key="1">
    <citation type="submission" date="2023-03" db="EMBL/GenBank/DDBJ databases">
        <title>Strain YYF002 represents a novel species in the genus Winogradskyella isolated from seawater.</title>
        <authorList>
            <person name="Fu Z.-Y."/>
        </authorList>
    </citation>
    <scope>NUCLEOTIDE SEQUENCE [LARGE SCALE GENOMIC DNA]</scope>
    <source>
        <strain evidence="2 3">YYF002</strain>
    </source>
</reference>
<keyword evidence="3" id="KW-1185">Reference proteome</keyword>
<organism evidence="2 3">
    <name type="scientific">Winogradskyella marincola</name>
    <dbReference type="NCBI Taxonomy" id="3037795"/>
    <lineage>
        <taxon>Bacteria</taxon>
        <taxon>Pseudomonadati</taxon>
        <taxon>Bacteroidota</taxon>
        <taxon>Flavobacteriia</taxon>
        <taxon>Flavobacteriales</taxon>
        <taxon>Flavobacteriaceae</taxon>
        <taxon>Winogradskyella</taxon>
    </lineage>
</organism>
<evidence type="ECO:0008006" key="4">
    <source>
        <dbReference type="Google" id="ProtNLM"/>
    </source>
</evidence>
<dbReference type="Proteomes" id="UP001529085">
    <property type="component" value="Unassembled WGS sequence"/>
</dbReference>
<keyword evidence="1" id="KW-1133">Transmembrane helix</keyword>
<dbReference type="Gene3D" id="3.30.1150.10">
    <property type="match status" value="1"/>
</dbReference>
<evidence type="ECO:0000256" key="1">
    <source>
        <dbReference type="SAM" id="Phobius"/>
    </source>
</evidence>
<sequence length="666" mass="76322">MEKDIDLINAYLNNSLSETERLAFESRLKTDATFYEVFEEHQTIIKGIERVELLEEIKTSKNNYLLSKWLKYIGGFALLVVILIVAYSLFFSAQSEEKQSDNNTSFEVVKDSVVNETLVDSIPKYIAVKYHLEYILDEELTSRYGGVETMKDTIIKEMFGPYTIEEFKLAFPENDDFKKENDTIFINPNLLKEIEKAQQKVQKESKADQVVKLVSKNTESFFNSTKKEAQVISFNASEDYQVTLKEGTEISIPANAFINSKTQKEVTGKVSLEVTEYYKLSDMLLADLSTKSDDQILETGGMLYIEDKKDNSNLKLKPGKELEIVFNNKGRKDMQLFNGDKANGVMNWILPESTEIITGQFKSTSQEVSLSSEYYENTDSYSNFELLDVMPRHPNCEPGDNEQLKQCFNEEITKFVARKFNYEIGERLNLTTKENIYVSFEIDRRGNIGKIEARSKYDALAAEVIRVLELFPKVVPGKKNSRYVTVKYRFPIVYRILGSENSTPVTRTSRMIVQQDSALIIGNKKEVQKEIEEKPISEVSKSDLERYTLSTTQLGWINCDRFINSKKNKIKYNINISNAEDANVKLIFKSISSILPSRTSNGFYDFGLVPVNEEVILLAIKKKGDKIFLGLKELRIKATSEEQDIGFKEVSLSELKKELIKLNSNF</sequence>
<keyword evidence="1" id="KW-0812">Transmembrane</keyword>
<gene>
    <name evidence="2" type="ORF">P7122_04400</name>
</gene>
<dbReference type="RefSeq" id="WP_278004564.1">
    <property type="nucleotide sequence ID" value="NZ_JARSBN010000002.1"/>
</dbReference>
<evidence type="ECO:0000313" key="3">
    <source>
        <dbReference type="Proteomes" id="UP001529085"/>
    </source>
</evidence>
<name>A0ABT6FZ86_9FLAO</name>
<feature type="transmembrane region" description="Helical" evidence="1">
    <location>
        <begin position="69"/>
        <end position="90"/>
    </location>
</feature>